<sequence length="98" mass="11338">MGSKDFTFSGSEKNRNVNRQLLASLDEYVYKEIVAPLRRDTELDTVDIEDIYEHPASSVDVQQLIADFQFHIDAAHEMPNTLKDNMEDGEPPRRWPTQ</sequence>
<keyword evidence="3" id="KW-1185">Reference proteome</keyword>
<organism evidence="2 3">
    <name type="scientific">Cymbomonas tetramitiformis</name>
    <dbReference type="NCBI Taxonomy" id="36881"/>
    <lineage>
        <taxon>Eukaryota</taxon>
        <taxon>Viridiplantae</taxon>
        <taxon>Chlorophyta</taxon>
        <taxon>Pyramimonadophyceae</taxon>
        <taxon>Pyramimonadales</taxon>
        <taxon>Pyramimonadaceae</taxon>
        <taxon>Cymbomonas</taxon>
    </lineage>
</organism>
<gene>
    <name evidence="2" type="ORF">CYMTET_27722</name>
</gene>
<dbReference type="AlphaFoldDB" id="A0AAE0FP71"/>
<evidence type="ECO:0000313" key="2">
    <source>
        <dbReference type="EMBL" id="KAK3263471.1"/>
    </source>
</evidence>
<evidence type="ECO:0000313" key="3">
    <source>
        <dbReference type="Proteomes" id="UP001190700"/>
    </source>
</evidence>
<protein>
    <submittedName>
        <fullName evidence="2">Uncharacterized protein</fullName>
    </submittedName>
</protein>
<dbReference type="EMBL" id="LGRX02015415">
    <property type="protein sequence ID" value="KAK3263471.1"/>
    <property type="molecule type" value="Genomic_DNA"/>
</dbReference>
<proteinExistence type="predicted"/>
<feature type="compositionally biased region" description="Basic and acidic residues" evidence="1">
    <location>
        <begin position="84"/>
        <end position="98"/>
    </location>
</feature>
<dbReference type="Proteomes" id="UP001190700">
    <property type="component" value="Unassembled WGS sequence"/>
</dbReference>
<evidence type="ECO:0000256" key="1">
    <source>
        <dbReference type="SAM" id="MobiDB-lite"/>
    </source>
</evidence>
<feature type="region of interest" description="Disordered" evidence="1">
    <location>
        <begin position="79"/>
        <end position="98"/>
    </location>
</feature>
<name>A0AAE0FP71_9CHLO</name>
<accession>A0AAE0FP71</accession>
<reference evidence="2 3" key="1">
    <citation type="journal article" date="2015" name="Genome Biol. Evol.">
        <title>Comparative Genomics of a Bacterivorous Green Alga Reveals Evolutionary Causalities and Consequences of Phago-Mixotrophic Mode of Nutrition.</title>
        <authorList>
            <person name="Burns J.A."/>
            <person name="Paasch A."/>
            <person name="Narechania A."/>
            <person name="Kim E."/>
        </authorList>
    </citation>
    <scope>NUCLEOTIDE SEQUENCE [LARGE SCALE GENOMIC DNA]</scope>
    <source>
        <strain evidence="2 3">PLY_AMNH</strain>
    </source>
</reference>
<comment type="caution">
    <text evidence="2">The sequence shown here is derived from an EMBL/GenBank/DDBJ whole genome shotgun (WGS) entry which is preliminary data.</text>
</comment>